<reference evidence="1 2" key="1">
    <citation type="submission" date="2017-08" db="EMBL/GenBank/DDBJ databases">
        <title>Pleomorphomonas carboxidotrophicus sp. nov., a new mesophilic hydrogenogenic carboxidotroph.</title>
        <authorList>
            <person name="Esquivel-Elizondo S."/>
            <person name="Krajmalnik-Brown R."/>
            <person name="Maldonado J."/>
        </authorList>
    </citation>
    <scope>NUCLEOTIDE SEQUENCE [LARGE SCALE GENOMIC DNA]</scope>
    <source>
        <strain evidence="1 2">SVCO-16</strain>
    </source>
</reference>
<dbReference type="AlphaFoldDB" id="A0A2G9WV63"/>
<gene>
    <name evidence="1" type="ORF">CJ014_14890</name>
</gene>
<comment type="caution">
    <text evidence="1">The sequence shown here is derived from an EMBL/GenBank/DDBJ whole genome shotgun (WGS) entry which is preliminary data.</text>
</comment>
<accession>A0A2G9WV63</accession>
<protein>
    <recommendedName>
        <fullName evidence="3">DUF4258 domain-containing protein</fullName>
    </recommendedName>
</protein>
<proteinExistence type="predicted"/>
<dbReference type="EMBL" id="NQVN01000009">
    <property type="protein sequence ID" value="PIO98601.1"/>
    <property type="molecule type" value="Genomic_DNA"/>
</dbReference>
<evidence type="ECO:0008006" key="3">
    <source>
        <dbReference type="Google" id="ProtNLM"/>
    </source>
</evidence>
<organism evidence="1 2">
    <name type="scientific">Pleomorphomonas carboxyditropha</name>
    <dbReference type="NCBI Taxonomy" id="2023338"/>
    <lineage>
        <taxon>Bacteria</taxon>
        <taxon>Pseudomonadati</taxon>
        <taxon>Pseudomonadota</taxon>
        <taxon>Alphaproteobacteria</taxon>
        <taxon>Hyphomicrobiales</taxon>
        <taxon>Pleomorphomonadaceae</taxon>
        <taxon>Pleomorphomonas</taxon>
    </lineage>
</organism>
<dbReference type="RefSeq" id="WP_100081276.1">
    <property type="nucleotide sequence ID" value="NZ_NQVN01000009.1"/>
</dbReference>
<dbReference type="OrthoDB" id="7605594at2"/>
<keyword evidence="2" id="KW-1185">Reference proteome</keyword>
<evidence type="ECO:0000313" key="1">
    <source>
        <dbReference type="EMBL" id="PIO98601.1"/>
    </source>
</evidence>
<sequence>MIRVTDHAVLRYLERVHNVDVAAFRDALRAEVSDAAIAAGATIGGRYAVKSGRHTYICQGETVITVVPRCAATTTIGGER</sequence>
<name>A0A2G9WV63_9HYPH</name>
<dbReference type="Proteomes" id="UP000231070">
    <property type="component" value="Unassembled WGS sequence"/>
</dbReference>
<evidence type="ECO:0000313" key="2">
    <source>
        <dbReference type="Proteomes" id="UP000231070"/>
    </source>
</evidence>